<name>A0A414KAL1_9FIRM</name>
<evidence type="ECO:0000313" key="4">
    <source>
        <dbReference type="Proteomes" id="UP000283928"/>
    </source>
</evidence>
<dbReference type="Proteomes" id="UP000283928">
    <property type="component" value="Unassembled WGS sequence"/>
</dbReference>
<reference evidence="3 4" key="1">
    <citation type="submission" date="2018-08" db="EMBL/GenBank/DDBJ databases">
        <title>A genome reference for cultivated species of the human gut microbiota.</title>
        <authorList>
            <person name="Zou Y."/>
            <person name="Xue W."/>
            <person name="Luo G."/>
        </authorList>
    </citation>
    <scope>NUCLEOTIDE SEQUENCE [LARGE SCALE GENOMIC DNA]</scope>
    <source>
        <strain evidence="3 4">AM27-32LB</strain>
    </source>
</reference>
<accession>A0A414KAL1</accession>
<dbReference type="AlphaFoldDB" id="A0A414KAL1"/>
<keyword evidence="1" id="KW-0472">Membrane</keyword>
<keyword evidence="1" id="KW-1133">Transmembrane helix</keyword>
<dbReference type="EMBL" id="QSKO01000019">
    <property type="protein sequence ID" value="RHE72279.1"/>
    <property type="molecule type" value="Genomic_DNA"/>
</dbReference>
<dbReference type="InterPro" id="IPR002931">
    <property type="entry name" value="Transglutaminase-like"/>
</dbReference>
<dbReference type="SUPFAM" id="SSF54001">
    <property type="entry name" value="Cysteine proteinases"/>
    <property type="match status" value="1"/>
</dbReference>
<dbReference type="InterPro" id="IPR038765">
    <property type="entry name" value="Papain-like_cys_pep_sf"/>
</dbReference>
<protein>
    <submittedName>
        <fullName evidence="3">Transglutaminase domain-containing protein</fullName>
    </submittedName>
</protein>
<dbReference type="InterPro" id="IPR052901">
    <property type="entry name" value="Bact_TGase-like"/>
</dbReference>
<gene>
    <name evidence="3" type="ORF">DW723_12430</name>
</gene>
<evidence type="ECO:0000259" key="2">
    <source>
        <dbReference type="Pfam" id="PF01841"/>
    </source>
</evidence>
<feature type="transmembrane region" description="Helical" evidence="1">
    <location>
        <begin position="112"/>
        <end position="134"/>
    </location>
</feature>
<evidence type="ECO:0000313" key="3">
    <source>
        <dbReference type="EMBL" id="RHE72279.1"/>
    </source>
</evidence>
<dbReference type="PANTHER" id="PTHR42736">
    <property type="entry name" value="PROTEIN-GLUTAMINE GAMMA-GLUTAMYLTRANSFERASE"/>
    <property type="match status" value="1"/>
</dbReference>
<dbReference type="Pfam" id="PF01841">
    <property type="entry name" value="Transglut_core"/>
    <property type="match status" value="1"/>
</dbReference>
<proteinExistence type="predicted"/>
<organism evidence="3 4">
    <name type="scientific">Blautia obeum</name>
    <dbReference type="NCBI Taxonomy" id="40520"/>
    <lineage>
        <taxon>Bacteria</taxon>
        <taxon>Bacillati</taxon>
        <taxon>Bacillota</taxon>
        <taxon>Clostridia</taxon>
        <taxon>Lachnospirales</taxon>
        <taxon>Lachnospiraceae</taxon>
        <taxon>Blautia</taxon>
    </lineage>
</organism>
<keyword evidence="1" id="KW-0812">Transmembrane</keyword>
<dbReference type="PANTHER" id="PTHR42736:SF1">
    <property type="entry name" value="PROTEIN-GLUTAMINE GAMMA-GLUTAMYLTRANSFERASE"/>
    <property type="match status" value="1"/>
</dbReference>
<comment type="caution">
    <text evidence="3">The sequence shown here is derived from an EMBL/GenBank/DDBJ whole genome shotgun (WGS) entry which is preliminary data.</text>
</comment>
<feature type="domain" description="Transglutaminase-like" evidence="2">
    <location>
        <begin position="1"/>
        <end position="55"/>
    </location>
</feature>
<dbReference type="Gene3D" id="3.10.620.30">
    <property type="match status" value="1"/>
</dbReference>
<sequence length="212" mass="24313">MFRYYGIPSRYVEGYLITPEDIKDKKAGDTVEISGKNGHAWTEIYIDGLGWVPVEMTPEYYSVMKEADLTAGLEAKGAKAASIPEAESEPPAEENLQTHWSLKLALFGIEKLLILLLALFDTFCLVFILTVCGLRIRANYRRKKLLREQMSDWLYVPWQAMQEFSMRTDQICIRKKYSVSTEKSAGSGSVQHSVHMRYQRKNEKIRRYVSAG</sequence>
<evidence type="ECO:0000256" key="1">
    <source>
        <dbReference type="SAM" id="Phobius"/>
    </source>
</evidence>